<dbReference type="STRING" id="413071.G9MEW7"/>
<organism evidence="5 6">
    <name type="scientific">Hypocrea virens (strain Gv29-8 / FGSC 10586)</name>
    <name type="common">Gliocladium virens</name>
    <name type="synonym">Trichoderma virens</name>
    <dbReference type="NCBI Taxonomy" id="413071"/>
    <lineage>
        <taxon>Eukaryota</taxon>
        <taxon>Fungi</taxon>
        <taxon>Dikarya</taxon>
        <taxon>Ascomycota</taxon>
        <taxon>Pezizomycotina</taxon>
        <taxon>Sordariomycetes</taxon>
        <taxon>Hypocreomycetidae</taxon>
        <taxon>Hypocreales</taxon>
        <taxon>Hypocreaceae</taxon>
        <taxon>Trichoderma</taxon>
    </lineage>
</organism>
<reference evidence="5 6" key="1">
    <citation type="journal article" date="2011" name="Genome Biol.">
        <title>Comparative genome sequence analysis underscores mycoparasitism as the ancestral life style of Trichoderma.</title>
        <authorList>
            <person name="Kubicek C.P."/>
            <person name="Herrera-Estrella A."/>
            <person name="Seidl-Seiboth V."/>
            <person name="Martinez D.A."/>
            <person name="Druzhinina I.S."/>
            <person name="Thon M."/>
            <person name="Zeilinger S."/>
            <person name="Casas-Flores S."/>
            <person name="Horwitz B.A."/>
            <person name="Mukherjee P.K."/>
            <person name="Mukherjee M."/>
            <person name="Kredics L."/>
            <person name="Alcaraz L.D."/>
            <person name="Aerts A."/>
            <person name="Antal Z."/>
            <person name="Atanasova L."/>
            <person name="Cervantes-Badillo M.G."/>
            <person name="Challacombe J."/>
            <person name="Chertkov O."/>
            <person name="McCluskey K."/>
            <person name="Coulpier F."/>
            <person name="Deshpande N."/>
            <person name="von Doehren H."/>
            <person name="Ebbole D.J."/>
            <person name="Esquivel-Naranjo E.U."/>
            <person name="Fekete E."/>
            <person name="Flipphi M."/>
            <person name="Glaser F."/>
            <person name="Gomez-Rodriguez E.Y."/>
            <person name="Gruber S."/>
            <person name="Han C."/>
            <person name="Henrissat B."/>
            <person name="Hermosa R."/>
            <person name="Hernandez-Onate M."/>
            <person name="Karaffa L."/>
            <person name="Kosti I."/>
            <person name="Le Crom S."/>
            <person name="Lindquist E."/>
            <person name="Lucas S."/>
            <person name="Luebeck M."/>
            <person name="Luebeck P.S."/>
            <person name="Margeot A."/>
            <person name="Metz B."/>
            <person name="Misra M."/>
            <person name="Nevalainen H."/>
            <person name="Omann M."/>
            <person name="Packer N."/>
            <person name="Perrone G."/>
            <person name="Uresti-Rivera E.E."/>
            <person name="Salamov A."/>
            <person name="Schmoll M."/>
            <person name="Seiboth B."/>
            <person name="Shapiro H."/>
            <person name="Sukno S."/>
            <person name="Tamayo-Ramos J.A."/>
            <person name="Tisch D."/>
            <person name="Wiest A."/>
            <person name="Wilkinson H.H."/>
            <person name="Zhang M."/>
            <person name="Coutinho P.M."/>
            <person name="Kenerley C.M."/>
            <person name="Monte E."/>
            <person name="Baker S.E."/>
            <person name="Grigoriev I.V."/>
        </authorList>
    </citation>
    <scope>NUCLEOTIDE SEQUENCE [LARGE SCALE GENOMIC DNA]</scope>
    <source>
        <strain evidence="6">Gv29-8 / FGSC 10586</strain>
    </source>
</reference>
<dbReference type="InterPro" id="IPR056884">
    <property type="entry name" value="NPHP3-like_N"/>
</dbReference>
<dbReference type="Gene3D" id="1.25.40.10">
    <property type="entry name" value="Tetratricopeptide repeat domain"/>
    <property type="match status" value="1"/>
</dbReference>
<feature type="domain" description="Fungal STAND N-terminal Goodbye" evidence="3">
    <location>
        <begin position="27"/>
        <end position="150"/>
    </location>
</feature>
<dbReference type="InterPro" id="IPR011990">
    <property type="entry name" value="TPR-like_helical_dom_sf"/>
</dbReference>
<evidence type="ECO:0000256" key="1">
    <source>
        <dbReference type="ARBA" id="ARBA00022737"/>
    </source>
</evidence>
<dbReference type="Gene3D" id="3.40.50.300">
    <property type="entry name" value="P-loop containing nucleotide triphosphate hydrolases"/>
    <property type="match status" value="1"/>
</dbReference>
<feature type="region of interest" description="Disordered" evidence="2">
    <location>
        <begin position="1"/>
        <end position="21"/>
    </location>
</feature>
<dbReference type="VEuPathDB" id="FungiDB:TRIVIDRAFT_62732"/>
<accession>G9MEW7</accession>
<name>G9MEW7_HYPVG</name>
<sequence>MRGQQLADDVPTKKPPEGQQLTMKEIWDAAAKEFETICGESLQKGQVRSFDDVQKKIKAAGQVSNSADDENVKWEKAKSVGLQSLKYLKMLVGAASQASSFIPIPEAAANITGSALCFVFDIPETIKGYNDAINQVFGEVSSALSQFHIYQTIDDANPLLIQQIHLVLVSFVKVCAYVVKYRQGRKRDRFLKQFKSIFDDDSGLADQMAEFRRALQQQRDVEGTVTLAVVVNTQKDVAQLLEQSAVFGKTTQETHQAVQSMKDDVDRMRTLIKIRDTLGVPSTVRLDTNTTQTCNDIADKCLSGMGSWIWTHEAYTAWTATKDKDAQRLLLLTGPASSGKTCVSALITKRLEEQKGRTYVAHYFFPSSTKKADNEKNSIQSALKYMAFQIARVDATVQKILGRACDDEPAAFRRSASLDSLESLWERLKIGASGTNAVYYLVFDGIENLPDQQVKMLLDFVFSPRMAKESAERVQILVSGTDDQFTNWPESRSALRIQMENNNVPDMRIVIEEALNQRGMLQNARPDSEQQKARDKILDKLPQNVEGSYSRLQFGLEDVIRLLSTRTAMRELDRMLDQSMSSHEAAIKNLQRSLTADEISELNELLNWVLFSNEEMTLEKLEAAMFLYSETESLASLEYIIKNKYSAVLKLDDGCVYGQDGVKEYLRKDVDSAGRSSNTKDRATISMTITINNVDQELCGHFLWDLAHKAIRDKFNFNLDGDASNALHGGSRGTIAVDEFEAHHTIVMRAFEYFNKPPREQTAAIGEYLVCWLPFHLTRLRQLEDEDQGSLMPSEQSEIGQNLYKLFKSGEVFLRHKESFQNVWWIADEMDDVQKWLMDSAITRRLDKRWRDEVQMAASPTRGYLKELAKVILEGFLRERSWGFFSANRWIPQLMKADERRLEGHIDPSNTDAEDYDEIDWNRVGTWCQGILMLPDSELNSLWYERLATASGMQDSNSDATISLYQRATEEKNPSWLCYSGLGTAFYRKGQTEEAITQVELALERAQQEDATPKPEAKDIVGLYLLLGQYAYEAGNMSIADKYYSLACDGEDASQAKDGQMGRLKSRLGHLSAEGARELLKSTLSQEKGKEEMTAAMEKLALDAQHDYLIARMFAVAKEDPDLLKEIVAVMERAIGNLMPGKDRGSGVSTEDERFAEDEARSVLLCDRGFAAYVFKISPEGTEPVNEALRLWGESRDLLANVGGTNALLTRQRAATAMARHYFQSIVDGLQLDYYDSLAKLTKLADSDPDYNFYRSDSIGFLGSVLVLCGKKESAKGVLMPRIKLGLQILSDDVLENDVAGFSVLEKALEQYQDFKNSVVALSLLGQADLVTEALLFEIDDITEVEVDEEKQRALDVVSNLATEVIHAIDSQVPDKKLQVLRIEAAKAYVDNLTTAEAKVAEAKTEVNGNGEEKKSGASDITAYAHHLLQSRLLTLHQKHTPDIDIDDLAWSWACDGRTSDGRGCGKWNIFEDDLYHCIYCSNRDFCGDCLARLRSPEGVEMMECSAKHKWLQIPHQGNSMYLSTKAKSVRVPIDVRPLDGDDRILKAYYAEDGGDEITVEAWKEGLAAEWGISLKELKNLSDTSSEAEKS</sequence>
<keyword evidence="6" id="KW-1185">Reference proteome</keyword>
<dbReference type="HOGENOM" id="CLU_001466_2_0_1"/>
<gene>
    <name evidence="5" type="ORF">TRIVIDRAFT_62732</name>
</gene>
<evidence type="ECO:0000256" key="2">
    <source>
        <dbReference type="SAM" id="MobiDB-lite"/>
    </source>
</evidence>
<dbReference type="OMA" id="DQSMSSH"/>
<dbReference type="eggNOG" id="ENOG502SJ79">
    <property type="taxonomic scope" value="Eukaryota"/>
</dbReference>
<evidence type="ECO:0000259" key="4">
    <source>
        <dbReference type="Pfam" id="PF24883"/>
    </source>
</evidence>
<dbReference type="RefSeq" id="XP_013961153.1">
    <property type="nucleotide sequence ID" value="XM_014105678.1"/>
</dbReference>
<dbReference type="InterPro" id="IPR027417">
    <property type="entry name" value="P-loop_NTPase"/>
</dbReference>
<dbReference type="Proteomes" id="UP000007115">
    <property type="component" value="Unassembled WGS sequence"/>
</dbReference>
<dbReference type="EMBL" id="ABDF02000001">
    <property type="protein sequence ID" value="EHK26935.1"/>
    <property type="molecule type" value="Genomic_DNA"/>
</dbReference>
<dbReference type="OrthoDB" id="2913095at2759"/>
<evidence type="ECO:0000313" key="5">
    <source>
        <dbReference type="EMBL" id="EHK26935.1"/>
    </source>
</evidence>
<dbReference type="PANTHER" id="PTHR10039">
    <property type="entry name" value="AMELOGENIN"/>
    <property type="match status" value="1"/>
</dbReference>
<feature type="domain" description="Nephrocystin 3-like N-terminal" evidence="4">
    <location>
        <begin position="304"/>
        <end position="479"/>
    </location>
</feature>
<dbReference type="SUPFAM" id="SSF48452">
    <property type="entry name" value="TPR-like"/>
    <property type="match status" value="1"/>
</dbReference>
<dbReference type="Pfam" id="PF17109">
    <property type="entry name" value="Goodbye"/>
    <property type="match status" value="1"/>
</dbReference>
<protein>
    <submittedName>
        <fullName evidence="5">Uncharacterized protein</fullName>
    </submittedName>
</protein>
<keyword evidence="1" id="KW-0677">Repeat</keyword>
<dbReference type="SUPFAM" id="SSF52540">
    <property type="entry name" value="P-loop containing nucleoside triphosphate hydrolases"/>
    <property type="match status" value="1"/>
</dbReference>
<evidence type="ECO:0000259" key="3">
    <source>
        <dbReference type="Pfam" id="PF17109"/>
    </source>
</evidence>
<dbReference type="InParanoid" id="G9MEW7"/>
<dbReference type="PANTHER" id="PTHR10039:SF17">
    <property type="entry name" value="FUNGAL STAND N-TERMINAL GOODBYE DOMAIN-CONTAINING PROTEIN-RELATED"/>
    <property type="match status" value="1"/>
</dbReference>
<proteinExistence type="predicted"/>
<dbReference type="Pfam" id="PF24883">
    <property type="entry name" value="NPHP3_N"/>
    <property type="match status" value="1"/>
</dbReference>
<dbReference type="GeneID" id="25796402"/>
<evidence type="ECO:0000313" key="6">
    <source>
        <dbReference type="Proteomes" id="UP000007115"/>
    </source>
</evidence>
<comment type="caution">
    <text evidence="5">The sequence shown here is derived from an EMBL/GenBank/DDBJ whole genome shotgun (WGS) entry which is preliminary data.</text>
</comment>
<dbReference type="InterPro" id="IPR031350">
    <property type="entry name" value="Goodbye_dom"/>
</dbReference>